<accession>W8K099</accession>
<dbReference type="Proteomes" id="UP000019433">
    <property type="component" value="Chromosome"/>
</dbReference>
<organism evidence="1 2">
    <name type="scientific">Chlamydia avium 10DC88</name>
    <dbReference type="NCBI Taxonomy" id="1229831"/>
    <lineage>
        <taxon>Bacteria</taxon>
        <taxon>Pseudomonadati</taxon>
        <taxon>Chlamydiota</taxon>
        <taxon>Chlamydiia</taxon>
        <taxon>Chlamydiales</taxon>
        <taxon>Chlamydiaceae</taxon>
        <taxon>Chlamydia/Chlamydophila group</taxon>
        <taxon>Chlamydia</taxon>
    </lineage>
</organism>
<evidence type="ECO:0000313" key="2">
    <source>
        <dbReference type="Proteomes" id="UP000019433"/>
    </source>
</evidence>
<dbReference type="PATRIC" id="fig|1229831.3.peg.448"/>
<dbReference type="HOGENOM" id="CLU_2697888_0_0_0"/>
<reference evidence="1 2" key="1">
    <citation type="journal article" date="2014" name="Syst. Appl. Microbiol.">
        <title>Evidence for the existence of two new members of the family Chlamydiaceae and proposal of Chlamydia avium sp. nov. and Chlamydia gallinacea sp. nov.</title>
        <authorList>
            <person name="Sachse K."/>
            <person name="Laroucau K."/>
            <person name="Riege K."/>
            <person name="Wehner S."/>
            <person name="Dilcher M."/>
            <person name="Creasy H.H."/>
            <person name="Weidmann M."/>
            <person name="Myers G."/>
            <person name="Vorimore F."/>
            <person name="Vicari N."/>
            <person name="Magnino S."/>
            <person name="Liebler-Tenorio E."/>
            <person name="Ruettger A."/>
            <person name="Bavoil P.M."/>
            <person name="Hufert F.T."/>
            <person name="Rossello-Mora R."/>
            <person name="Marz M."/>
        </authorList>
    </citation>
    <scope>NUCLEOTIDE SEQUENCE [LARGE SCALE GENOMIC DNA]</scope>
    <source>
        <strain evidence="1 2">10DC88</strain>
    </source>
</reference>
<dbReference type="STRING" id="1229831.M832_04420"/>
<proteinExistence type="predicted"/>
<dbReference type="EMBL" id="CP006571">
    <property type="protein sequence ID" value="AHK63307.1"/>
    <property type="molecule type" value="Genomic_DNA"/>
</dbReference>
<protein>
    <submittedName>
        <fullName evidence="1">Uncharacterized protein</fullName>
    </submittedName>
</protein>
<gene>
    <name evidence="1" type="ORF">M832_04420</name>
</gene>
<evidence type="ECO:0000313" key="1">
    <source>
        <dbReference type="EMBL" id="AHK63307.1"/>
    </source>
</evidence>
<sequence length="73" mass="8438">MLIGEIDIYPHVVKNNPGDYLLKDKENTLAFVYATKIDLEKWIGKRVSIECLPRPNNHFAFPAYYVISIKEIA</sequence>
<dbReference type="KEGG" id="cav:M832_04420"/>
<name>W8K099_9CHLA</name>
<dbReference type="AlphaFoldDB" id="W8K099"/>